<dbReference type="CDD" id="cd06267">
    <property type="entry name" value="PBP1_LacI_sugar_binding-like"/>
    <property type="match status" value="1"/>
</dbReference>
<organism evidence="4 5">
    <name type="scientific">Alicyclobacillus acidoterrestris (strain ATCC 49025 / DSM 3922 / CIP 106132 / NCIMB 13137 / GD3B)</name>
    <dbReference type="NCBI Taxonomy" id="1356854"/>
    <lineage>
        <taxon>Bacteria</taxon>
        <taxon>Bacillati</taxon>
        <taxon>Bacillota</taxon>
        <taxon>Bacilli</taxon>
        <taxon>Bacillales</taxon>
        <taxon>Alicyclobacillaceae</taxon>
        <taxon>Alicyclobacillus</taxon>
    </lineage>
</organism>
<dbReference type="CDD" id="cd01392">
    <property type="entry name" value="HTH_LacI"/>
    <property type="match status" value="1"/>
</dbReference>
<dbReference type="Gene3D" id="1.10.260.40">
    <property type="entry name" value="lambda repressor-like DNA-binding domains"/>
    <property type="match status" value="1"/>
</dbReference>
<dbReference type="GO" id="GO:0003700">
    <property type="term" value="F:DNA-binding transcription factor activity"/>
    <property type="evidence" value="ECO:0007669"/>
    <property type="project" value="TreeGrafter"/>
</dbReference>
<keyword evidence="3" id="KW-0804">Transcription</keyword>
<evidence type="ECO:0000256" key="1">
    <source>
        <dbReference type="ARBA" id="ARBA00023015"/>
    </source>
</evidence>
<evidence type="ECO:0000256" key="3">
    <source>
        <dbReference type="ARBA" id="ARBA00023163"/>
    </source>
</evidence>
<dbReference type="KEGG" id="aaco:K1I37_19875"/>
<dbReference type="PANTHER" id="PTHR30146">
    <property type="entry name" value="LACI-RELATED TRANSCRIPTIONAL REPRESSOR"/>
    <property type="match status" value="1"/>
</dbReference>
<accession>T0C9P3</accession>
<dbReference type="Gene3D" id="3.40.50.2300">
    <property type="match status" value="2"/>
</dbReference>
<dbReference type="Proteomes" id="UP000829401">
    <property type="component" value="Chromosome"/>
</dbReference>
<dbReference type="STRING" id="1356854.N007_19205"/>
<dbReference type="PROSITE" id="PS00356">
    <property type="entry name" value="HTH_LACI_1"/>
    <property type="match status" value="1"/>
</dbReference>
<reference evidence="5" key="1">
    <citation type="journal article" date="2022" name="G3 (Bethesda)">
        <title>Unveiling the complete genome sequence of Alicyclobacillus acidoterrestris DSM 3922T, a taint-producing strain.</title>
        <authorList>
            <person name="Leonardo I.C."/>
            <person name="Barreto Crespo M.T."/>
            <person name="Gaspar F.B."/>
        </authorList>
    </citation>
    <scope>NUCLEOTIDE SEQUENCE [LARGE SCALE GENOMIC DNA]</scope>
    <source>
        <strain evidence="5">DSM 3922</strain>
    </source>
</reference>
<dbReference type="Pfam" id="PF13377">
    <property type="entry name" value="Peripla_BP_3"/>
    <property type="match status" value="1"/>
</dbReference>
<dbReference type="PANTHER" id="PTHR30146:SF109">
    <property type="entry name" value="HTH-TYPE TRANSCRIPTIONAL REGULATOR GALS"/>
    <property type="match status" value="1"/>
</dbReference>
<evidence type="ECO:0000256" key="2">
    <source>
        <dbReference type="ARBA" id="ARBA00023125"/>
    </source>
</evidence>
<dbReference type="eggNOG" id="COG1609">
    <property type="taxonomic scope" value="Bacteria"/>
</dbReference>
<dbReference type="SMART" id="SM00354">
    <property type="entry name" value="HTH_LACI"/>
    <property type="match status" value="1"/>
</dbReference>
<dbReference type="PROSITE" id="PS50932">
    <property type="entry name" value="HTH_LACI_2"/>
    <property type="match status" value="1"/>
</dbReference>
<name>T0C9P3_ALIAG</name>
<evidence type="ECO:0000313" key="4">
    <source>
        <dbReference type="EMBL" id="UNO48850.1"/>
    </source>
</evidence>
<sequence length="339" mass="36982">MTTIYDVAKRAGVSVATVSKVLNGYPDVSARTREKVQQITAELGYHPNAVARGLVTRRSMTVGVFFQDHGNRGFRHPFLHDVIASFKDSIGEAGYDLLFLTEHRGNDGVFRGFESRAKQRDVDGLFLLGVPRTNSGLATLSRSQIPTVSVDLDLFGPKASYLCSDNVGGARQAVDHLVANGHRKIAFIGDRFGTKPGHDRMLGYQEALQAHALEYRPEWILEGDFGETSGYRAMRRLLAEAELPTAVFCASDMMAIGAMNAISEAGLHVGEQISIVGFDDIELARYVSPGLTTIRQNTDKMGQRAATELLELMNTTNKPPGVITVETSLVVRGTVRNIA</sequence>
<dbReference type="OrthoDB" id="9775106at2"/>
<dbReference type="SUPFAM" id="SSF53822">
    <property type="entry name" value="Periplasmic binding protein-like I"/>
    <property type="match status" value="1"/>
</dbReference>
<evidence type="ECO:0000313" key="5">
    <source>
        <dbReference type="Proteomes" id="UP000829401"/>
    </source>
</evidence>
<dbReference type="AlphaFoldDB" id="T0C9P3"/>
<keyword evidence="5" id="KW-1185">Reference proteome</keyword>
<dbReference type="InterPro" id="IPR010982">
    <property type="entry name" value="Lambda_DNA-bd_dom_sf"/>
</dbReference>
<dbReference type="GO" id="GO:0000976">
    <property type="term" value="F:transcription cis-regulatory region binding"/>
    <property type="evidence" value="ECO:0007669"/>
    <property type="project" value="TreeGrafter"/>
</dbReference>
<protein>
    <submittedName>
        <fullName evidence="4">LacI family transcriptional regulator</fullName>
    </submittedName>
</protein>
<dbReference type="InterPro" id="IPR046335">
    <property type="entry name" value="LacI/GalR-like_sensor"/>
</dbReference>
<accession>A0A9E7CS10</accession>
<proteinExistence type="predicted"/>
<gene>
    <name evidence="4" type="ORF">K1I37_19875</name>
</gene>
<dbReference type="EMBL" id="CP080467">
    <property type="protein sequence ID" value="UNO48850.1"/>
    <property type="molecule type" value="Genomic_DNA"/>
</dbReference>
<dbReference type="PRINTS" id="PR00036">
    <property type="entry name" value="HTHLACI"/>
</dbReference>
<dbReference type="InterPro" id="IPR000843">
    <property type="entry name" value="HTH_LacI"/>
</dbReference>
<keyword evidence="1" id="KW-0805">Transcription regulation</keyword>
<dbReference type="SUPFAM" id="SSF47413">
    <property type="entry name" value="lambda repressor-like DNA-binding domains"/>
    <property type="match status" value="1"/>
</dbReference>
<dbReference type="RefSeq" id="WP_021294994.1">
    <property type="nucleotide sequence ID" value="NZ_AURB01000026.1"/>
</dbReference>
<keyword evidence="2" id="KW-0238">DNA-binding</keyword>
<dbReference type="Pfam" id="PF00356">
    <property type="entry name" value="LacI"/>
    <property type="match status" value="1"/>
</dbReference>
<dbReference type="InterPro" id="IPR028082">
    <property type="entry name" value="Peripla_BP_I"/>
</dbReference>